<dbReference type="PRINTS" id="PR01755">
    <property type="entry name" value="SECFTRNLCASE"/>
</dbReference>
<evidence type="ECO:0000313" key="14">
    <source>
        <dbReference type="EMBL" id="CAB4879392.1"/>
    </source>
</evidence>
<keyword evidence="3" id="KW-1003">Cell membrane</keyword>
<feature type="domain" description="SecDF P1 head subdomain" evidence="13">
    <location>
        <begin position="241"/>
        <end position="368"/>
    </location>
</feature>
<dbReference type="InterPro" id="IPR022646">
    <property type="entry name" value="SecD/SecF_CS"/>
</dbReference>
<dbReference type="Gene3D" id="1.20.1640.10">
    <property type="entry name" value="Multidrug efflux transporter AcrB transmembrane domain"/>
    <property type="match status" value="2"/>
</dbReference>
<keyword evidence="2" id="KW-0813">Transport</keyword>
<evidence type="ECO:0000256" key="4">
    <source>
        <dbReference type="ARBA" id="ARBA00022692"/>
    </source>
</evidence>
<gene>
    <name evidence="14" type="ORF">UFOPK3444_01251</name>
</gene>
<dbReference type="HAMAP" id="MF_01463_B">
    <property type="entry name" value="SecD_B"/>
    <property type="match status" value="1"/>
</dbReference>
<feature type="transmembrane region" description="Helical" evidence="10">
    <location>
        <begin position="440"/>
        <end position="464"/>
    </location>
</feature>
<dbReference type="Pfam" id="PF02355">
    <property type="entry name" value="SecD_SecF_C"/>
    <property type="match status" value="2"/>
</dbReference>
<dbReference type="GO" id="GO:0005886">
    <property type="term" value="C:plasma membrane"/>
    <property type="evidence" value="ECO:0007669"/>
    <property type="project" value="UniProtKB-SubCell"/>
</dbReference>
<dbReference type="InterPro" id="IPR054384">
    <property type="entry name" value="SecDF_P1_head"/>
</dbReference>
<dbReference type="Gene3D" id="3.30.1360.200">
    <property type="match status" value="1"/>
</dbReference>
<feature type="transmembrane region" description="Helical" evidence="10">
    <location>
        <begin position="414"/>
        <end position="434"/>
    </location>
</feature>
<name>A0A6J7E8D0_9ZZZZ</name>
<accession>A0A6J7E8D0</accession>
<evidence type="ECO:0000256" key="3">
    <source>
        <dbReference type="ARBA" id="ARBA00022475"/>
    </source>
</evidence>
<evidence type="ECO:0000259" key="13">
    <source>
        <dbReference type="Pfam" id="PF22599"/>
    </source>
</evidence>
<proteinExistence type="inferred from homology"/>
<dbReference type="PANTHER" id="PTHR30081:SF1">
    <property type="entry name" value="PROTEIN TRANSLOCASE SUBUNIT SECD"/>
    <property type="match status" value="1"/>
</dbReference>
<feature type="transmembrane region" description="Helical" evidence="10">
    <location>
        <begin position="390"/>
        <end position="409"/>
    </location>
</feature>
<feature type="transmembrane region" description="Helical" evidence="10">
    <location>
        <begin position="714"/>
        <end position="735"/>
    </location>
</feature>
<dbReference type="InterPro" id="IPR022645">
    <property type="entry name" value="SecD/SecF_bac"/>
</dbReference>
<feature type="transmembrane region" description="Helical" evidence="10">
    <location>
        <begin position="793"/>
        <end position="812"/>
    </location>
</feature>
<dbReference type="NCBIfam" id="TIGR00916">
    <property type="entry name" value="2A0604s01"/>
    <property type="match status" value="2"/>
</dbReference>
<comment type="subcellular location">
    <subcellularLocation>
        <location evidence="1">Cell membrane</location>
        <topology evidence="1">Multi-pass membrane protein</topology>
    </subcellularLocation>
</comment>
<dbReference type="PANTHER" id="PTHR30081">
    <property type="entry name" value="PROTEIN-EXPORT MEMBRANE PROTEIN SEC"/>
    <property type="match status" value="1"/>
</dbReference>
<keyword evidence="7" id="KW-0811">Translocation</keyword>
<evidence type="ECO:0000259" key="11">
    <source>
        <dbReference type="Pfam" id="PF02355"/>
    </source>
</evidence>
<dbReference type="InterPro" id="IPR022813">
    <property type="entry name" value="SecD/SecF_arch_bac"/>
</dbReference>
<dbReference type="GO" id="GO:0006886">
    <property type="term" value="P:intracellular protein transport"/>
    <property type="evidence" value="ECO:0007669"/>
    <property type="project" value="InterPro"/>
</dbReference>
<feature type="transmembrane region" description="Helical" evidence="10">
    <location>
        <begin position="485"/>
        <end position="507"/>
    </location>
</feature>
<dbReference type="InterPro" id="IPR048634">
    <property type="entry name" value="SecD_SecF_C"/>
</dbReference>
<keyword evidence="6 10" id="KW-1133">Transmembrane helix</keyword>
<feature type="compositionally biased region" description="Basic and acidic residues" evidence="9">
    <location>
        <begin position="920"/>
        <end position="938"/>
    </location>
</feature>
<dbReference type="Pfam" id="PF21760">
    <property type="entry name" value="SecD_1st"/>
    <property type="match status" value="1"/>
</dbReference>
<feature type="domain" description="Protein export membrane protein SecD/SecF C-terminal" evidence="11">
    <location>
        <begin position="372"/>
        <end position="532"/>
    </location>
</feature>
<keyword evidence="4 10" id="KW-0812">Transmembrane</keyword>
<dbReference type="InterPro" id="IPR005665">
    <property type="entry name" value="SecF_bac"/>
</dbReference>
<dbReference type="HAMAP" id="MF_01464_B">
    <property type="entry name" value="SecF_B"/>
    <property type="match status" value="1"/>
</dbReference>
<evidence type="ECO:0000256" key="2">
    <source>
        <dbReference type="ARBA" id="ARBA00022448"/>
    </source>
</evidence>
<evidence type="ECO:0000256" key="8">
    <source>
        <dbReference type="ARBA" id="ARBA00023136"/>
    </source>
</evidence>
<keyword evidence="8 10" id="KW-0472">Membrane</keyword>
<feature type="transmembrane region" description="Helical" evidence="10">
    <location>
        <begin position="818"/>
        <end position="843"/>
    </location>
</feature>
<dbReference type="InterPro" id="IPR055344">
    <property type="entry name" value="SecD_SecF_C_bact"/>
</dbReference>
<evidence type="ECO:0000256" key="10">
    <source>
        <dbReference type="SAM" id="Phobius"/>
    </source>
</evidence>
<feature type="domain" description="Protein translocase subunit SecDF P1" evidence="12">
    <location>
        <begin position="59"/>
        <end position="115"/>
    </location>
</feature>
<dbReference type="NCBIfam" id="TIGR01129">
    <property type="entry name" value="secD"/>
    <property type="match status" value="1"/>
</dbReference>
<evidence type="ECO:0000256" key="1">
    <source>
        <dbReference type="ARBA" id="ARBA00004651"/>
    </source>
</evidence>
<evidence type="ECO:0000256" key="6">
    <source>
        <dbReference type="ARBA" id="ARBA00022989"/>
    </source>
</evidence>
<dbReference type="Pfam" id="PF22599">
    <property type="entry name" value="SecDF_P1_head"/>
    <property type="match status" value="1"/>
</dbReference>
<evidence type="ECO:0000259" key="12">
    <source>
        <dbReference type="Pfam" id="PF21760"/>
    </source>
</evidence>
<feature type="region of interest" description="Disordered" evidence="9">
    <location>
        <begin position="915"/>
        <end position="962"/>
    </location>
</feature>
<feature type="transmembrane region" description="Helical" evidence="10">
    <location>
        <begin position="571"/>
        <end position="589"/>
    </location>
</feature>
<feature type="transmembrane region" description="Helical" evidence="10">
    <location>
        <begin position="689"/>
        <end position="707"/>
    </location>
</feature>
<organism evidence="14">
    <name type="scientific">freshwater metagenome</name>
    <dbReference type="NCBI Taxonomy" id="449393"/>
    <lineage>
        <taxon>unclassified sequences</taxon>
        <taxon>metagenomes</taxon>
        <taxon>ecological metagenomes</taxon>
    </lineage>
</organism>
<dbReference type="SUPFAM" id="SSF82866">
    <property type="entry name" value="Multidrug efflux transporter AcrB transmembrane domain"/>
    <property type="match status" value="2"/>
</dbReference>
<keyword evidence="5" id="KW-0653">Protein transport</keyword>
<feature type="transmembrane region" description="Helical" evidence="10">
    <location>
        <begin position="513"/>
        <end position="537"/>
    </location>
</feature>
<feature type="transmembrane region" description="Helical" evidence="10">
    <location>
        <begin position="741"/>
        <end position="762"/>
    </location>
</feature>
<reference evidence="14" key="1">
    <citation type="submission" date="2020-05" db="EMBL/GenBank/DDBJ databases">
        <authorList>
            <person name="Chiriac C."/>
            <person name="Salcher M."/>
            <person name="Ghai R."/>
            <person name="Kavagutti S V."/>
        </authorList>
    </citation>
    <scope>NUCLEOTIDE SEQUENCE</scope>
</reference>
<evidence type="ECO:0000256" key="9">
    <source>
        <dbReference type="SAM" id="MobiDB-lite"/>
    </source>
</evidence>
<sequence length="962" mass="101822">MSTRQRNGLILLLIFGFLAVSGIVIASQPTKLGLDLQGGVELVYQAQPTPQSKVDSNSINRAIEIMRDRVDALGVSEPEIQRSGQDQITVGLPAVSNAQRAEKQVGTPAQLTFYDWEANVLMPNGQAASSGIAAKDPAAVKLMSFSGDPAGGSSLIKAVTLASNQPVRGGANISRIGPQYWLFNSTGKKLVAGPDSSTKDLYSEFPGKIPPAGSKLLTVPQGTVVLRAVYKNNTAPKDLAAAKWYTLRDDVALFGKDIRNPKQGLDSNQAGSPDVEFSFTDHGKTAFHNVTRTIAQRGQEVSALYQPTRPTQHFAVSLDQDLISVATIDYGNLPDGIDGLNGAIITGGFTIQTAQDLAKLLELGALPIGLKLISQSQVSATLGKQALDQGLVAGLVGFAVVMLFLLAFYRVLGVVACGALLVYAAFLLAIVKLIPITMTLPGIAGLILTIGVAADANIVIFERVKEEIRSGRTVAAGITQGYKKGLSAIIDANVVTLMTAFILFMLATAGVKGFAFTLGVGTIVSLLTAVVATQAALGVMSSSRMINSPAALGAAGKEREWRFDFMGASRWFFSLSGVILMVGALAIGGKGLNFGIDFTSGTRMVTSLVKPATENQVRAVLETKGITDAKIQRVNNKELGANGIQISTAELDPAQVGVIQNKLDAKFGGTRNFSSQSVGPTFGRTVADSAVIAIIASLLVISAYITLRFEWKFAVPVLIALMHDLLITAGVYALLGREVTTATVAALLTILGYSLYDTIIVFDRIRENTPRMPRAAFSQIVNRSMSEVLTRSLATSFCTLLPILALLLFGGATLQDFAFALLVGVASGTYSSIFIASPVLTYSKERESTYARRALRLAATSPGGKVPAYYSGATEGLSRTELEKAERPKQQAAIDPSTGVAPISAAEFERMAAEVQEELAEAKSEAAAEDLPFEHAPDSAEADQSAPPSGRPSSRKKKRRSR</sequence>
<dbReference type="InterPro" id="IPR005791">
    <property type="entry name" value="SecD"/>
</dbReference>
<dbReference type="NCBIfam" id="TIGR00966">
    <property type="entry name" value="transloc_SecF"/>
    <property type="match status" value="1"/>
</dbReference>
<protein>
    <submittedName>
        <fullName evidence="14">Unannotated protein</fullName>
    </submittedName>
</protein>
<dbReference type="EMBL" id="CAFBLU010000024">
    <property type="protein sequence ID" value="CAB4879392.1"/>
    <property type="molecule type" value="Genomic_DNA"/>
</dbReference>
<dbReference type="Gene3D" id="3.30.70.3220">
    <property type="match status" value="1"/>
</dbReference>
<evidence type="ECO:0000256" key="7">
    <source>
        <dbReference type="ARBA" id="ARBA00023010"/>
    </source>
</evidence>
<dbReference type="Pfam" id="PF07549">
    <property type="entry name" value="Sec_GG"/>
    <property type="match status" value="2"/>
</dbReference>
<dbReference type="AlphaFoldDB" id="A0A6J7E8D0"/>
<dbReference type="GO" id="GO:0015450">
    <property type="term" value="F:protein-transporting ATPase activity"/>
    <property type="evidence" value="ECO:0007669"/>
    <property type="project" value="InterPro"/>
</dbReference>
<feature type="domain" description="Protein export membrane protein SecD/SecF C-terminal" evidence="11">
    <location>
        <begin position="667"/>
        <end position="845"/>
    </location>
</feature>
<feature type="compositionally biased region" description="Basic residues" evidence="9">
    <location>
        <begin position="953"/>
        <end position="962"/>
    </location>
</feature>
<dbReference type="InterPro" id="IPR048631">
    <property type="entry name" value="SecD_1st"/>
</dbReference>
<evidence type="ECO:0000256" key="5">
    <source>
        <dbReference type="ARBA" id="ARBA00022927"/>
    </source>
</evidence>